<keyword evidence="6 11" id="KW-0812">Transmembrane</keyword>
<keyword evidence="3" id="KW-0444">Lipid biosynthesis</keyword>
<evidence type="ECO:0000313" key="14">
    <source>
        <dbReference type="Proteomes" id="UP000056252"/>
    </source>
</evidence>
<dbReference type="GO" id="GO:0009103">
    <property type="term" value="P:lipopolysaccharide biosynthetic process"/>
    <property type="evidence" value="ECO:0007669"/>
    <property type="project" value="UniProtKB-KW"/>
</dbReference>
<keyword evidence="2" id="KW-1003">Cell membrane</keyword>
<dbReference type="STRING" id="76123.AS203_11555"/>
<evidence type="ECO:0000256" key="2">
    <source>
        <dbReference type="ARBA" id="ARBA00022475"/>
    </source>
</evidence>
<proteinExistence type="predicted"/>
<evidence type="ECO:0000256" key="3">
    <source>
        <dbReference type="ARBA" id="ARBA00022516"/>
    </source>
</evidence>
<evidence type="ECO:0000256" key="7">
    <source>
        <dbReference type="ARBA" id="ARBA00022985"/>
    </source>
</evidence>
<feature type="transmembrane region" description="Helical" evidence="11">
    <location>
        <begin position="46"/>
        <end position="66"/>
    </location>
</feature>
<evidence type="ECO:0000259" key="12">
    <source>
        <dbReference type="Pfam" id="PF00892"/>
    </source>
</evidence>
<dbReference type="GO" id="GO:0005886">
    <property type="term" value="C:plasma membrane"/>
    <property type="evidence" value="ECO:0007669"/>
    <property type="project" value="UniProtKB-SubCell"/>
</dbReference>
<dbReference type="InterPro" id="IPR000390">
    <property type="entry name" value="Small_drug/metabolite_transptr"/>
</dbReference>
<dbReference type="PANTHER" id="PTHR30561:SF9">
    <property type="entry name" value="4-AMINO-4-DEOXY-L-ARABINOSE-PHOSPHOUNDECAPRENOL FLIPPASE SUBUNIT ARNF-RELATED"/>
    <property type="match status" value="1"/>
</dbReference>
<sequence>MWGLLPLALLQSALLALGQVTLKISLQQIGTFSWSWQFFARTFTNVWFALCGLCFGVSSLLWMYIIKHYPLSMAYPMISLSYVMGMLAAVLIFHEHVPVTRWIGLGLIIIGVVLVVQKGY</sequence>
<dbReference type="PANTHER" id="PTHR30561">
    <property type="entry name" value="SMR FAMILY PROTON-DEPENDENT DRUG EFFLUX TRANSPORTER SUGE"/>
    <property type="match status" value="1"/>
</dbReference>
<keyword evidence="4" id="KW-0997">Cell inner membrane</keyword>
<dbReference type="Proteomes" id="UP000056252">
    <property type="component" value="Chromosome"/>
</dbReference>
<dbReference type="Pfam" id="PF00892">
    <property type="entry name" value="EamA"/>
    <property type="match status" value="1"/>
</dbReference>
<evidence type="ECO:0000256" key="6">
    <source>
        <dbReference type="ARBA" id="ARBA00022692"/>
    </source>
</evidence>
<feature type="transmembrane region" description="Helical" evidence="11">
    <location>
        <begin position="73"/>
        <end position="93"/>
    </location>
</feature>
<dbReference type="AlphaFoldDB" id="A0A0S2KMW5"/>
<organism evidence="13 14">
    <name type="scientific">Hoylesella enoeca</name>
    <dbReference type="NCBI Taxonomy" id="76123"/>
    <lineage>
        <taxon>Bacteria</taxon>
        <taxon>Pseudomonadati</taxon>
        <taxon>Bacteroidota</taxon>
        <taxon>Bacteroidia</taxon>
        <taxon>Bacteroidales</taxon>
        <taxon>Prevotellaceae</taxon>
        <taxon>Hoylesella</taxon>
    </lineage>
</organism>
<dbReference type="Gene3D" id="1.10.3730.20">
    <property type="match status" value="1"/>
</dbReference>
<accession>A0A0S2KMW5</accession>
<feature type="transmembrane region" description="Helical" evidence="11">
    <location>
        <begin position="99"/>
        <end position="116"/>
    </location>
</feature>
<gene>
    <name evidence="13" type="ORF">AS203_11555</name>
</gene>
<dbReference type="OrthoDB" id="9156836at2"/>
<name>A0A0S2KMW5_9BACT</name>
<evidence type="ECO:0000256" key="11">
    <source>
        <dbReference type="SAM" id="Phobius"/>
    </source>
</evidence>
<dbReference type="InterPro" id="IPR000620">
    <property type="entry name" value="EamA_dom"/>
</dbReference>
<evidence type="ECO:0000313" key="13">
    <source>
        <dbReference type="EMBL" id="ALO49638.1"/>
    </source>
</evidence>
<keyword evidence="5" id="KW-0441">Lipid A biosynthesis</keyword>
<reference evidence="14" key="1">
    <citation type="submission" date="2015-11" db="EMBL/GenBank/DDBJ databases">
        <authorList>
            <person name="Holder M.E."/>
            <person name="Ajami N.J."/>
            <person name="Petrosino J.F."/>
        </authorList>
    </citation>
    <scope>NUCLEOTIDE SEQUENCE [LARGE SCALE GENOMIC DNA]</scope>
    <source>
        <strain evidence="14">F0113</strain>
    </source>
</reference>
<comment type="subcellular location">
    <subcellularLocation>
        <location evidence="1">Cell membrane</location>
        <topology evidence="1">Multi-pass membrane protein</topology>
    </subcellularLocation>
</comment>
<keyword evidence="14" id="KW-1185">Reference proteome</keyword>
<dbReference type="SUPFAM" id="SSF103481">
    <property type="entry name" value="Multidrug resistance efflux transporter EmrE"/>
    <property type="match status" value="1"/>
</dbReference>
<feature type="domain" description="EamA" evidence="12">
    <location>
        <begin position="36"/>
        <end position="116"/>
    </location>
</feature>
<protein>
    <recommendedName>
        <fullName evidence="12">EamA domain-containing protein</fullName>
    </recommendedName>
</protein>
<keyword evidence="9" id="KW-0443">Lipid metabolism</keyword>
<dbReference type="EMBL" id="CP013195">
    <property type="protein sequence ID" value="ALO49638.1"/>
    <property type="molecule type" value="Genomic_DNA"/>
</dbReference>
<evidence type="ECO:0000256" key="8">
    <source>
        <dbReference type="ARBA" id="ARBA00022989"/>
    </source>
</evidence>
<dbReference type="eggNOG" id="COG2076">
    <property type="taxonomic scope" value="Bacteria"/>
</dbReference>
<dbReference type="InterPro" id="IPR037185">
    <property type="entry name" value="EmrE-like"/>
</dbReference>
<dbReference type="KEGG" id="peo:AS203_11555"/>
<evidence type="ECO:0000256" key="5">
    <source>
        <dbReference type="ARBA" id="ARBA00022556"/>
    </source>
</evidence>
<evidence type="ECO:0000256" key="10">
    <source>
        <dbReference type="ARBA" id="ARBA00023136"/>
    </source>
</evidence>
<keyword evidence="10 11" id="KW-0472">Membrane</keyword>
<keyword evidence="7" id="KW-0448">Lipopolysaccharide biosynthesis</keyword>
<dbReference type="RefSeq" id="WP_024992062.1">
    <property type="nucleotide sequence ID" value="NZ_CP013195.1"/>
</dbReference>
<evidence type="ECO:0000256" key="1">
    <source>
        <dbReference type="ARBA" id="ARBA00004651"/>
    </source>
</evidence>
<dbReference type="GO" id="GO:0022857">
    <property type="term" value="F:transmembrane transporter activity"/>
    <property type="evidence" value="ECO:0007669"/>
    <property type="project" value="InterPro"/>
</dbReference>
<evidence type="ECO:0000256" key="9">
    <source>
        <dbReference type="ARBA" id="ARBA00023098"/>
    </source>
</evidence>
<evidence type="ECO:0000256" key="4">
    <source>
        <dbReference type="ARBA" id="ARBA00022519"/>
    </source>
</evidence>
<keyword evidence="8 11" id="KW-1133">Transmembrane helix</keyword>
<dbReference type="GO" id="GO:0009245">
    <property type="term" value="P:lipid A biosynthetic process"/>
    <property type="evidence" value="ECO:0007669"/>
    <property type="project" value="UniProtKB-KW"/>
</dbReference>